<dbReference type="PANTHER" id="PTHR39594">
    <property type="entry name" value="PROTEIN YCHQ"/>
    <property type="match status" value="1"/>
</dbReference>
<proteinExistence type="predicted"/>
<feature type="transmembrane region" description="Helical" evidence="1">
    <location>
        <begin position="6"/>
        <end position="26"/>
    </location>
</feature>
<reference evidence="3" key="1">
    <citation type="submission" date="2017-02" db="EMBL/GenBank/DDBJ databases">
        <authorList>
            <person name="Varghese N."/>
            <person name="Submissions S."/>
        </authorList>
    </citation>
    <scope>NUCLEOTIDE SEQUENCE [LARGE SCALE GENOMIC DNA]</scope>
    <source>
        <strain evidence="3">DSM 22720</strain>
    </source>
</reference>
<dbReference type="RefSeq" id="WP_078751201.1">
    <property type="nucleotide sequence ID" value="NZ_FUXU01000005.1"/>
</dbReference>
<keyword evidence="1" id="KW-0472">Membrane</keyword>
<protein>
    <submittedName>
        <fullName evidence="2">Uncharacterized membrane protein SirB2</fullName>
    </submittedName>
</protein>
<dbReference type="EMBL" id="FUXU01000005">
    <property type="protein sequence ID" value="SKA47348.1"/>
    <property type="molecule type" value="Genomic_DNA"/>
</dbReference>
<name>A0A1T4U495_9GAMM</name>
<keyword evidence="1" id="KW-0812">Transmembrane</keyword>
<dbReference type="OrthoDB" id="5588650at2"/>
<keyword evidence="1" id="KW-1133">Transmembrane helix</keyword>
<evidence type="ECO:0000256" key="1">
    <source>
        <dbReference type="SAM" id="Phobius"/>
    </source>
</evidence>
<evidence type="ECO:0000313" key="2">
    <source>
        <dbReference type="EMBL" id="SKA47348.1"/>
    </source>
</evidence>
<sequence length="127" mass="14105">MYAALKHTHLLFIALSVSLFILRFIWRSMGSTMMQKKWVKIVPHIIDTGLLATGVALIAVTGFMPFTPAGVWMTEKLTCVLAYIALGFVALHYSQGTMFRVFAFFGALGWVYAAAKLAMTKTPWLLG</sequence>
<dbReference type="GO" id="GO:0005886">
    <property type="term" value="C:plasma membrane"/>
    <property type="evidence" value="ECO:0007669"/>
    <property type="project" value="TreeGrafter"/>
</dbReference>
<organism evidence="2 3">
    <name type="scientific">Enterovibrio nigricans DSM 22720</name>
    <dbReference type="NCBI Taxonomy" id="1121868"/>
    <lineage>
        <taxon>Bacteria</taxon>
        <taxon>Pseudomonadati</taxon>
        <taxon>Pseudomonadota</taxon>
        <taxon>Gammaproteobacteria</taxon>
        <taxon>Vibrionales</taxon>
        <taxon>Vibrionaceae</taxon>
        <taxon>Enterovibrio</taxon>
    </lineage>
</organism>
<gene>
    <name evidence="2" type="ORF">SAMN02745132_00706</name>
</gene>
<dbReference type="PIRSF" id="PIRSF005610">
    <property type="entry name" value="SirB"/>
    <property type="match status" value="1"/>
</dbReference>
<dbReference type="InterPro" id="IPR007360">
    <property type="entry name" value="SirB"/>
</dbReference>
<keyword evidence="3" id="KW-1185">Reference proteome</keyword>
<dbReference type="PANTHER" id="PTHR39594:SF1">
    <property type="entry name" value="PROTEIN YCHQ"/>
    <property type="match status" value="1"/>
</dbReference>
<feature type="transmembrane region" description="Helical" evidence="1">
    <location>
        <begin position="38"/>
        <end position="63"/>
    </location>
</feature>
<feature type="transmembrane region" description="Helical" evidence="1">
    <location>
        <begin position="69"/>
        <end position="91"/>
    </location>
</feature>
<evidence type="ECO:0000313" key="3">
    <source>
        <dbReference type="Proteomes" id="UP000190162"/>
    </source>
</evidence>
<dbReference type="Pfam" id="PF04247">
    <property type="entry name" value="SirB"/>
    <property type="match status" value="1"/>
</dbReference>
<accession>A0A1T4U495</accession>
<dbReference type="AlphaFoldDB" id="A0A1T4U495"/>
<feature type="transmembrane region" description="Helical" evidence="1">
    <location>
        <begin position="98"/>
        <end position="119"/>
    </location>
</feature>
<dbReference type="Proteomes" id="UP000190162">
    <property type="component" value="Unassembled WGS sequence"/>
</dbReference>